<evidence type="ECO:0000313" key="9">
    <source>
        <dbReference type="Proteomes" id="UP000261420"/>
    </source>
</evidence>
<keyword evidence="4 6" id="KW-1133">Transmembrane helix</keyword>
<organism evidence="8 9">
    <name type="scientific">Seriola dumerili</name>
    <name type="common">Greater amberjack</name>
    <name type="synonym">Caranx dumerili</name>
    <dbReference type="NCBI Taxonomy" id="41447"/>
    <lineage>
        <taxon>Eukaryota</taxon>
        <taxon>Metazoa</taxon>
        <taxon>Chordata</taxon>
        <taxon>Craniata</taxon>
        <taxon>Vertebrata</taxon>
        <taxon>Euteleostomi</taxon>
        <taxon>Actinopterygii</taxon>
        <taxon>Neopterygii</taxon>
        <taxon>Teleostei</taxon>
        <taxon>Neoteleostei</taxon>
        <taxon>Acanthomorphata</taxon>
        <taxon>Carangaria</taxon>
        <taxon>Carangiformes</taxon>
        <taxon>Carangidae</taxon>
        <taxon>Seriola</taxon>
    </lineage>
</organism>
<evidence type="ECO:0000256" key="4">
    <source>
        <dbReference type="ARBA" id="ARBA00022989"/>
    </source>
</evidence>
<reference evidence="8" key="1">
    <citation type="submission" date="2025-08" db="UniProtKB">
        <authorList>
            <consortium name="Ensembl"/>
        </authorList>
    </citation>
    <scope>IDENTIFICATION</scope>
</reference>
<keyword evidence="2 6" id="KW-0812">Transmembrane</keyword>
<feature type="domain" description="Notch ligand N-terminal" evidence="7">
    <location>
        <begin position="59"/>
        <end position="172"/>
    </location>
</feature>
<dbReference type="GeneTree" id="ENSGT00940000166445"/>
<sequence length="201" mass="21631">MESSRAHMITRLDSRNGSGKISGRPDMRGDRHREHLHLQRAVILLVALTIQPQAVCAVGMFELQIRHFQNPHGFLQNGDCCDLQASGGQRCSARDQCDTFFRACLKEYQARVASTGACTFGSGSTGILGGNSQSLRHRGHDGGGGGGGGAGGEDGTNGHIAIPFIYAWPVSTGAVLLSVWLPREQAKLEIQQYTQTEARVE</sequence>
<dbReference type="STRING" id="41447.ENSSDUP00000025647"/>
<evidence type="ECO:0000256" key="5">
    <source>
        <dbReference type="SAM" id="MobiDB-lite"/>
    </source>
</evidence>
<evidence type="ECO:0000313" key="8">
    <source>
        <dbReference type="Ensembl" id="ENSSDUP00000025647.1"/>
    </source>
</evidence>
<dbReference type="Ensembl" id="ENSSDUT00000026114.1">
    <property type="protein sequence ID" value="ENSSDUP00000025647.1"/>
    <property type="gene ID" value="ENSSDUG00000018611.1"/>
</dbReference>
<dbReference type="Pfam" id="PF07657">
    <property type="entry name" value="MNNL"/>
    <property type="match status" value="1"/>
</dbReference>
<evidence type="ECO:0000256" key="1">
    <source>
        <dbReference type="ARBA" id="ARBA00022536"/>
    </source>
</evidence>
<proteinExistence type="predicted"/>
<keyword evidence="3" id="KW-0677">Repeat</keyword>
<dbReference type="Gene3D" id="2.60.40.3510">
    <property type="match status" value="1"/>
</dbReference>
<dbReference type="AlphaFoldDB" id="A0A3B4V4Y2"/>
<feature type="region of interest" description="Disordered" evidence="5">
    <location>
        <begin position="1"/>
        <end position="28"/>
    </location>
</feature>
<evidence type="ECO:0000256" key="6">
    <source>
        <dbReference type="SAM" id="Phobius"/>
    </source>
</evidence>
<keyword evidence="9" id="KW-1185">Reference proteome</keyword>
<protein>
    <recommendedName>
        <fullName evidence="7">Notch ligand N-terminal domain-containing protein</fullName>
    </recommendedName>
</protein>
<keyword evidence="6" id="KW-0472">Membrane</keyword>
<evidence type="ECO:0000256" key="2">
    <source>
        <dbReference type="ARBA" id="ARBA00022692"/>
    </source>
</evidence>
<feature type="region of interest" description="Disordered" evidence="5">
    <location>
        <begin position="131"/>
        <end position="154"/>
    </location>
</feature>
<evidence type="ECO:0000259" key="7">
    <source>
        <dbReference type="Pfam" id="PF07657"/>
    </source>
</evidence>
<dbReference type="Proteomes" id="UP000261420">
    <property type="component" value="Unplaced"/>
</dbReference>
<dbReference type="GO" id="GO:0016020">
    <property type="term" value="C:membrane"/>
    <property type="evidence" value="ECO:0007669"/>
    <property type="project" value="UniProtKB-SubCell"/>
</dbReference>
<dbReference type="GO" id="GO:0007219">
    <property type="term" value="P:Notch signaling pathway"/>
    <property type="evidence" value="ECO:0007669"/>
    <property type="project" value="InterPro"/>
</dbReference>
<feature type="transmembrane region" description="Helical" evidence="6">
    <location>
        <begin position="41"/>
        <end position="61"/>
    </location>
</feature>
<accession>A0A3B4V4Y2</accession>
<name>A0A3B4V4Y2_SERDU</name>
<dbReference type="InterPro" id="IPR011651">
    <property type="entry name" value="Notch_ligand_N"/>
</dbReference>
<reference evidence="8" key="2">
    <citation type="submission" date="2025-09" db="UniProtKB">
        <authorList>
            <consortium name="Ensembl"/>
        </authorList>
    </citation>
    <scope>IDENTIFICATION</scope>
</reference>
<evidence type="ECO:0000256" key="3">
    <source>
        <dbReference type="ARBA" id="ARBA00022737"/>
    </source>
</evidence>
<feature type="transmembrane region" description="Helical" evidence="6">
    <location>
        <begin position="160"/>
        <end position="181"/>
    </location>
</feature>
<keyword evidence="1" id="KW-0245">EGF-like domain</keyword>
<feature type="compositionally biased region" description="Gly residues" evidence="5">
    <location>
        <begin position="142"/>
        <end position="154"/>
    </location>
</feature>